<evidence type="ECO:0000313" key="12">
    <source>
        <dbReference type="EMBL" id="MFC4336881.1"/>
    </source>
</evidence>
<dbReference type="RefSeq" id="WP_380623269.1">
    <property type="nucleotide sequence ID" value="NZ_JBHSDK010000024.1"/>
</dbReference>
<evidence type="ECO:0000256" key="5">
    <source>
        <dbReference type="ARBA" id="ARBA00022723"/>
    </source>
</evidence>
<dbReference type="EMBL" id="JBHSDK010000024">
    <property type="protein sequence ID" value="MFC4336881.1"/>
    <property type="molecule type" value="Genomic_DNA"/>
</dbReference>
<keyword evidence="8" id="KW-0067">ATP-binding</keyword>
<dbReference type="GO" id="GO:0004810">
    <property type="term" value="F:CCA tRNA nucleotidyltransferase activity"/>
    <property type="evidence" value="ECO:0007669"/>
    <property type="project" value="UniProtKB-EC"/>
</dbReference>
<dbReference type="CDD" id="cd00077">
    <property type="entry name" value="HDc"/>
    <property type="match status" value="1"/>
</dbReference>
<evidence type="ECO:0000256" key="7">
    <source>
        <dbReference type="ARBA" id="ARBA00022800"/>
    </source>
</evidence>
<dbReference type="Pfam" id="PF01743">
    <property type="entry name" value="PolyA_pol"/>
    <property type="match status" value="1"/>
</dbReference>
<dbReference type="EC" id="2.7.7.72" evidence="12"/>
<dbReference type="InterPro" id="IPR050124">
    <property type="entry name" value="tRNA_CCA-adding_enzyme"/>
</dbReference>
<comment type="caution">
    <text evidence="12">The sequence shown here is derived from an EMBL/GenBank/DDBJ whole genome shotgun (WGS) entry which is preliminary data.</text>
</comment>
<keyword evidence="3" id="KW-0819">tRNA processing</keyword>
<keyword evidence="4 12" id="KW-0548">Nucleotidyltransferase</keyword>
<evidence type="ECO:0000256" key="9">
    <source>
        <dbReference type="ARBA" id="ARBA00022842"/>
    </source>
</evidence>
<dbReference type="InterPro" id="IPR032828">
    <property type="entry name" value="PolyA_RNA-bd"/>
</dbReference>
<keyword evidence="2 12" id="KW-0808">Transferase</keyword>
<dbReference type="Pfam" id="PF12627">
    <property type="entry name" value="PolyA_pol_RNAbd"/>
    <property type="match status" value="1"/>
</dbReference>
<dbReference type="NCBIfam" id="TIGR00277">
    <property type="entry name" value="HDIG"/>
    <property type="match status" value="1"/>
</dbReference>
<evidence type="ECO:0000259" key="11">
    <source>
        <dbReference type="PROSITE" id="PS51831"/>
    </source>
</evidence>
<evidence type="ECO:0000256" key="3">
    <source>
        <dbReference type="ARBA" id="ARBA00022694"/>
    </source>
</evidence>
<keyword evidence="5" id="KW-0479">Metal-binding</keyword>
<gene>
    <name evidence="12" type="ORF">ACFPET_16895</name>
</gene>
<evidence type="ECO:0000256" key="1">
    <source>
        <dbReference type="ARBA" id="ARBA00001946"/>
    </source>
</evidence>
<keyword evidence="13" id="KW-1185">Reference proteome</keyword>
<dbReference type="SMART" id="SM00471">
    <property type="entry name" value="HDc"/>
    <property type="match status" value="1"/>
</dbReference>
<dbReference type="SUPFAM" id="SSF81891">
    <property type="entry name" value="Poly A polymerase C-terminal region-like"/>
    <property type="match status" value="1"/>
</dbReference>
<dbReference type="InterPro" id="IPR014065">
    <property type="entry name" value="tRNA_adenylyltransferase"/>
</dbReference>
<dbReference type="InterPro" id="IPR002646">
    <property type="entry name" value="PolA_pol_head_dom"/>
</dbReference>
<dbReference type="CDD" id="cd05398">
    <property type="entry name" value="NT_ClassII-CCAase"/>
    <property type="match status" value="1"/>
</dbReference>
<feature type="domain" description="HD" evidence="11">
    <location>
        <begin position="255"/>
        <end position="371"/>
    </location>
</feature>
<keyword evidence="7" id="KW-0692">RNA repair</keyword>
<dbReference type="InterPro" id="IPR003607">
    <property type="entry name" value="HD/PDEase_dom"/>
</dbReference>
<dbReference type="InterPro" id="IPR043519">
    <property type="entry name" value="NT_sf"/>
</dbReference>
<comment type="cofactor">
    <cofactor evidence="1">
        <name>Mg(2+)</name>
        <dbReference type="ChEBI" id="CHEBI:18420"/>
    </cofactor>
</comment>
<dbReference type="Gene3D" id="1.10.3090.10">
    <property type="entry name" value="cca-adding enzyme, domain 2"/>
    <property type="match status" value="1"/>
</dbReference>
<dbReference type="Proteomes" id="UP001595823">
    <property type="component" value="Unassembled WGS sequence"/>
</dbReference>
<dbReference type="SUPFAM" id="SSF81301">
    <property type="entry name" value="Nucleotidyltransferase"/>
    <property type="match status" value="1"/>
</dbReference>
<name>A0ABV8U2S0_9ACTN</name>
<evidence type="ECO:0000256" key="6">
    <source>
        <dbReference type="ARBA" id="ARBA00022741"/>
    </source>
</evidence>
<dbReference type="Gene3D" id="3.30.460.10">
    <property type="entry name" value="Beta Polymerase, domain 2"/>
    <property type="match status" value="1"/>
</dbReference>
<accession>A0ABV8U2S0</accession>
<proteinExistence type="predicted"/>
<dbReference type="PROSITE" id="PS51831">
    <property type="entry name" value="HD"/>
    <property type="match status" value="1"/>
</dbReference>
<evidence type="ECO:0000313" key="13">
    <source>
        <dbReference type="Proteomes" id="UP001595823"/>
    </source>
</evidence>
<evidence type="ECO:0000256" key="10">
    <source>
        <dbReference type="ARBA" id="ARBA00022884"/>
    </source>
</evidence>
<evidence type="ECO:0000256" key="8">
    <source>
        <dbReference type="ARBA" id="ARBA00022840"/>
    </source>
</evidence>
<dbReference type="PANTHER" id="PTHR47545:SF1">
    <property type="entry name" value="MULTIFUNCTIONAL CCA PROTEIN"/>
    <property type="match status" value="1"/>
</dbReference>
<dbReference type="Pfam" id="PF01966">
    <property type="entry name" value="HD"/>
    <property type="match status" value="1"/>
</dbReference>
<keyword evidence="9" id="KW-0460">Magnesium</keyword>
<evidence type="ECO:0000256" key="4">
    <source>
        <dbReference type="ARBA" id="ARBA00022695"/>
    </source>
</evidence>
<keyword evidence="6" id="KW-0547">Nucleotide-binding</keyword>
<evidence type="ECO:0000256" key="2">
    <source>
        <dbReference type="ARBA" id="ARBA00022679"/>
    </source>
</evidence>
<dbReference type="PANTHER" id="PTHR47545">
    <property type="entry name" value="MULTIFUNCTIONAL CCA PROTEIN"/>
    <property type="match status" value="1"/>
</dbReference>
<dbReference type="InterPro" id="IPR006674">
    <property type="entry name" value="HD_domain"/>
</dbReference>
<keyword evidence="10" id="KW-0694">RNA-binding</keyword>
<dbReference type="NCBIfam" id="TIGR02692">
    <property type="entry name" value="tRNA_CCA_actino"/>
    <property type="match status" value="1"/>
</dbReference>
<protein>
    <submittedName>
        <fullName evidence="12">CCA tRNA nucleotidyltransferase</fullName>
        <ecNumber evidence="12">2.7.7.72</ecNumber>
    </submittedName>
</protein>
<dbReference type="InterPro" id="IPR006675">
    <property type="entry name" value="HDIG_dom"/>
</dbReference>
<organism evidence="12 13">
    <name type="scientific">Salininema proteolyticum</name>
    <dbReference type="NCBI Taxonomy" id="1607685"/>
    <lineage>
        <taxon>Bacteria</taxon>
        <taxon>Bacillati</taxon>
        <taxon>Actinomycetota</taxon>
        <taxon>Actinomycetes</taxon>
        <taxon>Glycomycetales</taxon>
        <taxon>Glycomycetaceae</taxon>
        <taxon>Salininema</taxon>
    </lineage>
</organism>
<sequence>MSESNHSAITVPSLADDLGRLFADAGYELYLVGGPVRDAILRRGVHDLDFTTDARPEDTLRILSDACSTTWTTGAEFGTIGGLFRGEQVEVTTFRADAYDGVTRNPVVAFGDNITDDLKRRDFTINAMAVSVPGHEFADPHGGIADLARRTIRTPSSPETSFHDDPLRMLRAARFASQLDFEIEPDTLAAMEDLAPELSRITAERVRDEFTKLMATPDPVKGLRVLVDSGLADRFLPELGALRMEIDEHAQHKDVYEHSLQVLRNSIAMEESGPDVLLRIAALLHDIGKPATKDVLSNGNVTFHHHDVVGAKMTRKRMRALKFSKAETETVAHLIYLHLRFYGYGQAGWTDSAVRRYVSDAGSDLDRLHLLVRSDVTTRNRRKANRLKADYDSFEQRIAQIKEQEDLAAVRPDLDGNAIMEILGVGPGPTVGKAWKFLKELRLEEGPLPRDEAIERLKAWAKDEGLVG</sequence>
<reference evidence="13" key="1">
    <citation type="journal article" date="2019" name="Int. J. Syst. Evol. Microbiol.">
        <title>The Global Catalogue of Microorganisms (GCM) 10K type strain sequencing project: providing services to taxonomists for standard genome sequencing and annotation.</title>
        <authorList>
            <consortium name="The Broad Institute Genomics Platform"/>
            <consortium name="The Broad Institute Genome Sequencing Center for Infectious Disease"/>
            <person name="Wu L."/>
            <person name="Ma J."/>
        </authorList>
    </citation>
    <scope>NUCLEOTIDE SEQUENCE [LARGE SCALE GENOMIC DNA]</scope>
    <source>
        <strain evidence="13">IBRC-M 10908</strain>
    </source>
</reference>